<dbReference type="GO" id="GO:0005829">
    <property type="term" value="C:cytosol"/>
    <property type="evidence" value="ECO:0007669"/>
    <property type="project" value="TreeGrafter"/>
</dbReference>
<comment type="function">
    <text evidence="8">Acts on ADP-mannose and ADP-glucose as well as ADP-ribose. Prevents glycogen biosynthesis. The reaction catalyzed by this enzyme is a limiting step of the gluconeogenic process.</text>
</comment>
<accession>A0A952FTJ1</accession>
<evidence type="ECO:0000313" key="16">
    <source>
        <dbReference type="EMBL" id="MBW8727996.1"/>
    </source>
</evidence>
<dbReference type="InterPro" id="IPR000086">
    <property type="entry name" value="NUDIX_hydrolase_dom"/>
</dbReference>
<feature type="binding site" evidence="13">
    <location>
        <position position="318"/>
    </location>
    <ligand>
        <name>Mg(2+)</name>
        <dbReference type="ChEBI" id="CHEBI:18420"/>
        <label>1</label>
    </ligand>
</feature>
<dbReference type="Proteomes" id="UP000700706">
    <property type="component" value="Unassembled WGS sequence"/>
</dbReference>
<evidence type="ECO:0000256" key="3">
    <source>
        <dbReference type="ARBA" id="ARBA00012453"/>
    </source>
</evidence>
<dbReference type="InterPro" id="IPR004385">
    <property type="entry name" value="NDP_pyrophosphatase"/>
</dbReference>
<name>A0A952FTJ1_9PROT</name>
<evidence type="ECO:0000256" key="14">
    <source>
        <dbReference type="PIRSR" id="PIRSR604385-3"/>
    </source>
</evidence>
<dbReference type="GO" id="GO:0046872">
    <property type="term" value="F:metal ion binding"/>
    <property type="evidence" value="ECO:0007669"/>
    <property type="project" value="UniProtKB-KW"/>
</dbReference>
<dbReference type="GO" id="GO:0019693">
    <property type="term" value="P:ribose phosphate metabolic process"/>
    <property type="evidence" value="ECO:0007669"/>
    <property type="project" value="TreeGrafter"/>
</dbReference>
<evidence type="ECO:0000259" key="15">
    <source>
        <dbReference type="PROSITE" id="PS51462"/>
    </source>
</evidence>
<evidence type="ECO:0000256" key="9">
    <source>
        <dbReference type="ARBA" id="ARBA00030162"/>
    </source>
</evidence>
<dbReference type="SUPFAM" id="SSF55811">
    <property type="entry name" value="Nudix"/>
    <property type="match status" value="1"/>
</dbReference>
<reference evidence="16" key="1">
    <citation type="submission" date="2020-06" db="EMBL/GenBank/DDBJ databases">
        <title>Stable isotope informed genome-resolved metagenomics uncovers potential trophic interactions in rhizosphere soil.</title>
        <authorList>
            <person name="Starr E.P."/>
            <person name="Shi S."/>
            <person name="Blazewicz S.J."/>
            <person name="Koch B.J."/>
            <person name="Probst A.J."/>
            <person name="Hungate B.A."/>
            <person name="Pett-Ridge J."/>
            <person name="Firestone M.K."/>
            <person name="Banfield J.F."/>
        </authorList>
    </citation>
    <scope>NUCLEOTIDE SEQUENCE</scope>
    <source>
        <strain evidence="16">YM_69_17</strain>
    </source>
</reference>
<feature type="domain" description="Nudix hydrolase" evidence="15">
    <location>
        <begin position="261"/>
        <end position="399"/>
    </location>
</feature>
<dbReference type="AlphaFoldDB" id="A0A952FTJ1"/>
<evidence type="ECO:0000256" key="10">
    <source>
        <dbReference type="ARBA" id="ARBA00030308"/>
    </source>
</evidence>
<dbReference type="InterPro" id="IPR015797">
    <property type="entry name" value="NUDIX_hydrolase-like_dom_sf"/>
</dbReference>
<dbReference type="PROSITE" id="PS51462">
    <property type="entry name" value="NUDIX"/>
    <property type="match status" value="1"/>
</dbReference>
<keyword evidence="5 13" id="KW-0479">Metal-binding</keyword>
<dbReference type="EC" id="3.6.1.13" evidence="3"/>
<evidence type="ECO:0000256" key="2">
    <source>
        <dbReference type="ARBA" id="ARBA00007482"/>
    </source>
</evidence>
<feature type="binding site" evidence="13">
    <location>
        <position position="322"/>
    </location>
    <ligand>
        <name>Mg(2+)</name>
        <dbReference type="ChEBI" id="CHEBI:18420"/>
        <label>1</label>
    </ligand>
</feature>
<dbReference type="PANTHER" id="PTHR11839:SF5">
    <property type="entry name" value="ADP-RIBOSE PYROPHOSPHATASE"/>
    <property type="match status" value="1"/>
</dbReference>
<evidence type="ECO:0000256" key="8">
    <source>
        <dbReference type="ARBA" id="ARBA00025164"/>
    </source>
</evidence>
<dbReference type="GO" id="GO:0047631">
    <property type="term" value="F:ADP-ribose diphosphatase activity"/>
    <property type="evidence" value="ECO:0007669"/>
    <property type="project" value="UniProtKB-EC"/>
</dbReference>
<dbReference type="NCBIfam" id="TIGR00052">
    <property type="entry name" value="nudix-type nucleoside diphosphatase, YffH/AdpP family"/>
    <property type="match status" value="1"/>
</dbReference>
<dbReference type="Pfam" id="PF00293">
    <property type="entry name" value="NUDIX"/>
    <property type="match status" value="1"/>
</dbReference>
<comment type="cofactor">
    <cofactor evidence="1 13">
        <name>Mg(2+)</name>
        <dbReference type="ChEBI" id="CHEBI:18420"/>
    </cofactor>
</comment>
<dbReference type="GO" id="GO:0019144">
    <property type="term" value="F:ADP-sugar diphosphatase activity"/>
    <property type="evidence" value="ECO:0007669"/>
    <property type="project" value="TreeGrafter"/>
</dbReference>
<evidence type="ECO:0000256" key="13">
    <source>
        <dbReference type="PIRSR" id="PIRSR604385-2"/>
    </source>
</evidence>
<proteinExistence type="inferred from homology"/>
<dbReference type="EMBL" id="JAEKLZ010000335">
    <property type="protein sequence ID" value="MBW8727996.1"/>
    <property type="molecule type" value="Genomic_DNA"/>
</dbReference>
<feature type="binding site" evidence="13">
    <location>
        <position position="302"/>
    </location>
    <ligand>
        <name>Mg(2+)</name>
        <dbReference type="ChEBI" id="CHEBI:18420"/>
        <label>1</label>
    </ligand>
</feature>
<evidence type="ECO:0000256" key="4">
    <source>
        <dbReference type="ARBA" id="ARBA00013297"/>
    </source>
</evidence>
<comment type="catalytic activity">
    <reaction evidence="12">
        <text>ADP-D-ribose + H2O = D-ribose 5-phosphate + AMP + 2 H(+)</text>
        <dbReference type="Rhea" id="RHEA:10412"/>
        <dbReference type="ChEBI" id="CHEBI:15377"/>
        <dbReference type="ChEBI" id="CHEBI:15378"/>
        <dbReference type="ChEBI" id="CHEBI:57967"/>
        <dbReference type="ChEBI" id="CHEBI:78346"/>
        <dbReference type="ChEBI" id="CHEBI:456215"/>
        <dbReference type="EC" id="3.6.1.13"/>
    </reaction>
</comment>
<evidence type="ECO:0000256" key="5">
    <source>
        <dbReference type="ARBA" id="ARBA00022723"/>
    </source>
</evidence>
<comment type="similarity">
    <text evidence="2">Belongs to the Nudix hydrolase family. NudF subfamily.</text>
</comment>
<evidence type="ECO:0000256" key="11">
    <source>
        <dbReference type="ARBA" id="ARBA00033056"/>
    </source>
</evidence>
<evidence type="ECO:0000313" key="17">
    <source>
        <dbReference type="Proteomes" id="UP000700706"/>
    </source>
</evidence>
<evidence type="ECO:0000256" key="12">
    <source>
        <dbReference type="ARBA" id="ARBA00049546"/>
    </source>
</evidence>
<keyword evidence="7 13" id="KW-0460">Magnesium</keyword>
<protein>
    <recommendedName>
        <fullName evidence="4">ADP-ribose pyrophosphatase</fullName>
        <ecNumber evidence="3">3.6.1.13</ecNumber>
    </recommendedName>
    <alternativeName>
        <fullName evidence="9">ADP-ribose diphosphatase</fullName>
    </alternativeName>
    <alternativeName>
        <fullName evidence="11">ADP-ribose phosphohydrolase</fullName>
    </alternativeName>
    <alternativeName>
        <fullName evidence="10">Adenosine diphosphoribose pyrophosphatase</fullName>
    </alternativeName>
</protein>
<gene>
    <name evidence="16" type="ORF">JF625_22990</name>
</gene>
<sequence length="424" mass="47639">MRQVVGADPHQRLDQLPRGIALLRPVVDRRVAGIHHEDAQAQRAALARRVLRHRLRHQRLAGQHRSHGIRGRNRQAEQHRGAQELASVEPPVAQILRQLRNRDVNLTQILDIHQALPVETLGTTLWGRRFLAFLKPRPATRPLEGPWAIPLFPWATAKRSSATSQPTGPDRKYRDRGAVASNLYPDPAAWSAVAPGQRRRYRPPSRRVWSALRVAFDNDADVELIERRTDHAGFFRLDRLVLRHRRFDGGWTDPLTRELVLRRPAVALLPYDPVADRVVLLEQFRLGAWIADRPGWMVEIPAGLIDADESPEHSAARETQEETGLDVAELLPVGEFATSPGGFNEWVSLFCGRVTAPAEGSLQGLATEQEDIRILPMAADDALALLAEGRIQNAITLIALQWFALNRESLRRRWASLEGADGAH</sequence>
<dbReference type="CDD" id="cd24155">
    <property type="entry name" value="NUDIX_ADPRase"/>
    <property type="match status" value="1"/>
</dbReference>
<dbReference type="Gene3D" id="3.90.79.10">
    <property type="entry name" value="Nucleoside Triphosphate Pyrophosphohydrolase"/>
    <property type="match status" value="1"/>
</dbReference>
<organism evidence="16 17">
    <name type="scientific">Inquilinus limosus</name>
    <dbReference type="NCBI Taxonomy" id="171674"/>
    <lineage>
        <taxon>Bacteria</taxon>
        <taxon>Pseudomonadati</taxon>
        <taxon>Pseudomonadota</taxon>
        <taxon>Alphaproteobacteria</taxon>
        <taxon>Rhodospirillales</taxon>
        <taxon>Rhodospirillaceae</taxon>
        <taxon>Inquilinus</taxon>
    </lineage>
</organism>
<evidence type="ECO:0000256" key="6">
    <source>
        <dbReference type="ARBA" id="ARBA00022801"/>
    </source>
</evidence>
<feature type="short sequence motif" description="Nudix box" evidence="14">
    <location>
        <begin position="303"/>
        <end position="325"/>
    </location>
</feature>
<comment type="caution">
    <text evidence="16">The sequence shown here is derived from an EMBL/GenBank/DDBJ whole genome shotgun (WGS) entry which is preliminary data.</text>
</comment>
<dbReference type="GO" id="GO:0006753">
    <property type="term" value="P:nucleoside phosphate metabolic process"/>
    <property type="evidence" value="ECO:0007669"/>
    <property type="project" value="TreeGrafter"/>
</dbReference>
<evidence type="ECO:0000256" key="1">
    <source>
        <dbReference type="ARBA" id="ARBA00001946"/>
    </source>
</evidence>
<keyword evidence="6" id="KW-0378">Hydrolase</keyword>
<feature type="binding site" evidence="13">
    <location>
        <position position="370"/>
    </location>
    <ligand>
        <name>Mg(2+)</name>
        <dbReference type="ChEBI" id="CHEBI:18420"/>
        <label>1</label>
    </ligand>
</feature>
<dbReference type="PANTHER" id="PTHR11839">
    <property type="entry name" value="UDP/ADP-SUGAR PYROPHOSPHATASE"/>
    <property type="match status" value="1"/>
</dbReference>
<evidence type="ECO:0000256" key="7">
    <source>
        <dbReference type="ARBA" id="ARBA00022842"/>
    </source>
</evidence>